<dbReference type="PANTHER" id="PTHR10161">
    <property type="entry name" value="TARTRATE-RESISTANT ACID PHOSPHATASE TYPE 5"/>
    <property type="match status" value="1"/>
</dbReference>
<dbReference type="InterPro" id="IPR029052">
    <property type="entry name" value="Metallo-depent_PP-like"/>
</dbReference>
<dbReference type="Gene3D" id="3.60.21.10">
    <property type="match status" value="1"/>
</dbReference>
<keyword evidence="2" id="KW-0378">Hydrolase</keyword>
<keyword evidence="5" id="KW-1185">Reference proteome</keyword>
<feature type="domain" description="Calcineurin-like phosphoesterase" evidence="3">
    <location>
        <begin position="28"/>
        <end position="227"/>
    </location>
</feature>
<sequence>MNAPSKNVTFSNSTLAVTAENLGPLKQRILLLGDAGLSAISPLQASLQKSVERAKLAPEQTAIIMLGDNIYANGFPKKSIGQTEFDEEQLEDISHLEAQLQMARDSNAEMFIVPGNHDWYANQVDSQANFIKAYAKKYKTNTRFVPFQNNANPLPEILYREGISIVFIDSMWLLKADVNSFELAMRQLEQLLQQSYQQHPDNVILISAHHPVETVGPHGGYYTQVGLQLYEYFLELLNGENVQDLDSAVYQRLIQRLKVALSPYKKTVFAAGHEHSLQLFKNDNNFGPQYSLVSGAANSKKLTGVGINENSQFASSAEGFFEIDIVENGVLLKAYDIHNNLPVHQQWLWKTD</sequence>
<dbReference type="EMBL" id="CP136600">
    <property type="protein sequence ID" value="WOH38159.1"/>
    <property type="molecule type" value="Genomic_DNA"/>
</dbReference>
<dbReference type="InterPro" id="IPR051558">
    <property type="entry name" value="Metallophosphoesterase_PAP"/>
</dbReference>
<dbReference type="RefSeq" id="WP_348396932.1">
    <property type="nucleotide sequence ID" value="NZ_CP136600.1"/>
</dbReference>
<dbReference type="SUPFAM" id="SSF56300">
    <property type="entry name" value="Metallo-dependent phosphatases"/>
    <property type="match status" value="1"/>
</dbReference>
<dbReference type="PANTHER" id="PTHR10161:SF14">
    <property type="entry name" value="TARTRATE-RESISTANT ACID PHOSPHATASE TYPE 5"/>
    <property type="match status" value="1"/>
</dbReference>
<organism evidence="4 5">
    <name type="scientific">Thalassotalea fonticola</name>
    <dbReference type="NCBI Taxonomy" id="3065649"/>
    <lineage>
        <taxon>Bacteria</taxon>
        <taxon>Pseudomonadati</taxon>
        <taxon>Pseudomonadota</taxon>
        <taxon>Gammaproteobacteria</taxon>
        <taxon>Alteromonadales</taxon>
        <taxon>Colwelliaceae</taxon>
        <taxon>Thalassotalea</taxon>
    </lineage>
</organism>
<protein>
    <submittedName>
        <fullName evidence="4">Metallophosphoesterase</fullName>
    </submittedName>
</protein>
<evidence type="ECO:0000256" key="2">
    <source>
        <dbReference type="ARBA" id="ARBA00022801"/>
    </source>
</evidence>
<reference evidence="4 5" key="1">
    <citation type="submission" date="2023-09" db="EMBL/GenBank/DDBJ databases">
        <authorList>
            <person name="Qi X."/>
        </authorList>
    </citation>
    <scope>NUCLEOTIDE SEQUENCE [LARGE SCALE GENOMIC DNA]</scope>
    <source>
        <strain evidence="4 5">S1-1</strain>
    </source>
</reference>
<proteinExistence type="predicted"/>
<keyword evidence="1" id="KW-0732">Signal</keyword>
<gene>
    <name evidence="4" type="ORF">RI844_02685</name>
</gene>
<evidence type="ECO:0000313" key="5">
    <source>
        <dbReference type="Proteomes" id="UP001301442"/>
    </source>
</evidence>
<name>A0ABZ0GQD1_9GAMM</name>
<dbReference type="Proteomes" id="UP001301442">
    <property type="component" value="Chromosome"/>
</dbReference>
<dbReference type="InterPro" id="IPR004843">
    <property type="entry name" value="Calcineurin-like_PHP"/>
</dbReference>
<accession>A0ABZ0GQD1</accession>
<evidence type="ECO:0000259" key="3">
    <source>
        <dbReference type="Pfam" id="PF00149"/>
    </source>
</evidence>
<evidence type="ECO:0000256" key="1">
    <source>
        <dbReference type="ARBA" id="ARBA00022729"/>
    </source>
</evidence>
<dbReference type="Pfam" id="PF00149">
    <property type="entry name" value="Metallophos"/>
    <property type="match status" value="1"/>
</dbReference>
<evidence type="ECO:0000313" key="4">
    <source>
        <dbReference type="EMBL" id="WOH38159.1"/>
    </source>
</evidence>